<dbReference type="OrthoDB" id="6425810at2759"/>
<feature type="region of interest" description="Disordered" evidence="1">
    <location>
        <begin position="1"/>
        <end position="31"/>
    </location>
</feature>
<protein>
    <submittedName>
        <fullName evidence="2">Uncharacterized protein</fullName>
    </submittedName>
</protein>
<dbReference type="STRING" id="6336.A0A0V0RYT6"/>
<evidence type="ECO:0000313" key="3">
    <source>
        <dbReference type="Proteomes" id="UP000054630"/>
    </source>
</evidence>
<dbReference type="AlphaFoldDB" id="A0A0V0RYT6"/>
<reference evidence="2 3" key="1">
    <citation type="submission" date="2015-01" db="EMBL/GenBank/DDBJ databases">
        <title>Evolution of Trichinella species and genotypes.</title>
        <authorList>
            <person name="Korhonen P.K."/>
            <person name="Edoardo P."/>
            <person name="Giuseppe L.R."/>
            <person name="Gasser R.B."/>
        </authorList>
    </citation>
    <scope>NUCLEOTIDE SEQUENCE [LARGE SCALE GENOMIC DNA]</scope>
    <source>
        <strain evidence="2">ISS37</strain>
    </source>
</reference>
<comment type="caution">
    <text evidence="2">The sequence shown here is derived from an EMBL/GenBank/DDBJ whole genome shotgun (WGS) entry which is preliminary data.</text>
</comment>
<organism evidence="2 3">
    <name type="scientific">Trichinella nelsoni</name>
    <dbReference type="NCBI Taxonomy" id="6336"/>
    <lineage>
        <taxon>Eukaryota</taxon>
        <taxon>Metazoa</taxon>
        <taxon>Ecdysozoa</taxon>
        <taxon>Nematoda</taxon>
        <taxon>Enoplea</taxon>
        <taxon>Dorylaimia</taxon>
        <taxon>Trichinellida</taxon>
        <taxon>Trichinellidae</taxon>
        <taxon>Trichinella</taxon>
    </lineage>
</organism>
<dbReference type="EMBL" id="JYDL01000057">
    <property type="protein sequence ID" value="KRX19602.1"/>
    <property type="molecule type" value="Genomic_DNA"/>
</dbReference>
<sequence>MSSYNATTSRQLTTDAASYPQRPTQDQRRPKCHQLEVRDPRGVCLDSLYGPITLGSNVRGYLSQMAEDMRSKALYAAVEEKDDSYQQERVVIDKSVQHSIQRSAVLLAHMDPTQQNAELPTHLGLLLSPASQWHQDINCLTTEVLYGSVLRLPADFFVGDAPPLEAIRRRSQRHSERRCVISGQRSKVMASRTRLYSHVFVQETNRTNSLARFYSGPYRVLDRSDKVITIDNEGVISKVAISRTKPAFITSDHANPTPASQNESVSFSTYPFKNYLIFEGDTSEKYVTGGPMALVNLT</sequence>
<proteinExistence type="predicted"/>
<dbReference type="Proteomes" id="UP000054630">
    <property type="component" value="Unassembled WGS sequence"/>
</dbReference>
<accession>A0A0V0RYT6</accession>
<evidence type="ECO:0000256" key="1">
    <source>
        <dbReference type="SAM" id="MobiDB-lite"/>
    </source>
</evidence>
<keyword evidence="3" id="KW-1185">Reference proteome</keyword>
<dbReference type="PANTHER" id="PTHR38681:SF1">
    <property type="entry name" value="RETROVIRUS-RELATED POL POLYPROTEIN FROM TRANSPOSON 412-LIKE PROTEIN"/>
    <property type="match status" value="1"/>
</dbReference>
<feature type="compositionally biased region" description="Polar residues" evidence="1">
    <location>
        <begin position="1"/>
        <end position="24"/>
    </location>
</feature>
<dbReference type="PANTHER" id="PTHR38681">
    <property type="entry name" value="RETROVIRUS-RELATED POL POLYPROTEIN FROM TRANSPOSON 412-LIKE PROTEIN-RELATED"/>
    <property type="match status" value="1"/>
</dbReference>
<name>A0A0V0RYT6_9BILA</name>
<gene>
    <name evidence="2" type="ORF">T07_11833</name>
</gene>
<evidence type="ECO:0000313" key="2">
    <source>
        <dbReference type="EMBL" id="KRX19602.1"/>
    </source>
</evidence>